<evidence type="ECO:0000313" key="2">
    <source>
        <dbReference type="EMBL" id="CEI73220.1"/>
    </source>
</evidence>
<feature type="transmembrane region" description="Helical" evidence="1">
    <location>
        <begin position="343"/>
        <end position="359"/>
    </location>
</feature>
<keyword evidence="3" id="KW-1185">Reference proteome</keyword>
<feature type="transmembrane region" description="Helical" evidence="1">
    <location>
        <begin position="163"/>
        <end position="188"/>
    </location>
</feature>
<feature type="transmembrane region" description="Helical" evidence="1">
    <location>
        <begin position="58"/>
        <end position="76"/>
    </location>
</feature>
<feature type="transmembrane region" description="Helical" evidence="1">
    <location>
        <begin position="200"/>
        <end position="224"/>
    </location>
</feature>
<gene>
    <name evidence="2" type="ORF">FRIFI_1687</name>
</gene>
<feature type="transmembrane region" description="Helical" evidence="1">
    <location>
        <begin position="450"/>
        <end position="469"/>
    </location>
</feature>
<protein>
    <submittedName>
        <fullName evidence="2">Conserved protein</fullName>
    </submittedName>
</protein>
<feature type="transmembrane region" description="Helical" evidence="1">
    <location>
        <begin position="515"/>
        <end position="533"/>
    </location>
</feature>
<dbReference type="KEGG" id="rhom:FRIFI_1687"/>
<reference evidence="2 3" key="1">
    <citation type="submission" date="2014-09" db="EMBL/GenBank/DDBJ databases">
        <authorList>
            <person name="Hornung B.V."/>
        </authorList>
    </citation>
    <scope>NUCLEOTIDE SEQUENCE [LARGE SCALE GENOMIC DNA]</scope>
    <source>
        <strain evidence="2 3">FRIFI</strain>
    </source>
</reference>
<dbReference type="AlphaFoldDB" id="A0A2P2BS96"/>
<evidence type="ECO:0000313" key="3">
    <source>
        <dbReference type="Proteomes" id="UP000245695"/>
    </source>
</evidence>
<keyword evidence="1" id="KW-0812">Transmembrane</keyword>
<feature type="transmembrane region" description="Helical" evidence="1">
    <location>
        <begin position="418"/>
        <end position="444"/>
    </location>
</feature>
<dbReference type="RefSeq" id="WP_166505602.1">
    <property type="nucleotide sequence ID" value="NZ_LN650648.1"/>
</dbReference>
<feature type="transmembrane region" description="Helical" evidence="1">
    <location>
        <begin position="236"/>
        <end position="256"/>
    </location>
</feature>
<feature type="transmembrane region" description="Helical" evidence="1">
    <location>
        <begin position="88"/>
        <end position="110"/>
    </location>
</feature>
<feature type="transmembrane region" description="Helical" evidence="1">
    <location>
        <begin position="379"/>
        <end position="397"/>
    </location>
</feature>
<accession>A0A2P2BS96</accession>
<sequence length="539" mass="62089">MKDSFILKILDIFKYLYTKAGVNYSLMRLIVKHKLIMDGRRGQRNISSNEEGKDKNNFYISLIIYAIVGLASAPIITLDINPIVKMSLYFSFFMVMILSVFVSDFSSVILDINDKDILETKGVDVKTLNAAKFTHIFIYMTLLSLSISIAAILCSIRYGIKFILLFILNIFLINVFMIIVTAIMYFVILKLFSGERLKDVLNAFQALFILVFILGYQVVARAFTFVDLQFVYEPKFWNLLLPPMWFGSSFNLLYNIDVNNLIIIMSGLAIVVPIVSIFVYVKLIPRFEYNLQKLNDNTYVNKKFKEKLSIKVSKLICKDKEERAFFNFVYDILKKDREFKTKVYPSLVMGAFMPFLMMISSSRSDNNFLTELRSEPVYLLMYFFVLMSQSILTTLKFSKEYEASWVYDILPINNKKNIYTAAFKASIYLLILPLFILMSIGFIIILSPKVIVDLAIVFVATVLSSMITFKLNEKHMPFTCEYQNTNTASNIGTMIKSMVFVGVIALGHFLLSSSIFLKITYLIGLVILVRLIWNKVFEV</sequence>
<dbReference type="Proteomes" id="UP000245695">
    <property type="component" value="Chromosome 1"/>
</dbReference>
<evidence type="ECO:0000256" key="1">
    <source>
        <dbReference type="SAM" id="Phobius"/>
    </source>
</evidence>
<feature type="transmembrane region" description="Helical" evidence="1">
    <location>
        <begin position="262"/>
        <end position="283"/>
    </location>
</feature>
<feature type="transmembrane region" description="Helical" evidence="1">
    <location>
        <begin position="490"/>
        <end position="509"/>
    </location>
</feature>
<keyword evidence="1" id="KW-1133">Transmembrane helix</keyword>
<keyword evidence="1" id="KW-0472">Membrane</keyword>
<proteinExistence type="predicted"/>
<name>A0A2P2BS96_9FIRM</name>
<dbReference type="EMBL" id="LN650648">
    <property type="protein sequence ID" value="CEI73220.1"/>
    <property type="molecule type" value="Genomic_DNA"/>
</dbReference>
<organism evidence="2 3">
    <name type="scientific">Romboutsia hominis</name>
    <dbReference type="NCBI Taxonomy" id="1507512"/>
    <lineage>
        <taxon>Bacteria</taxon>
        <taxon>Bacillati</taxon>
        <taxon>Bacillota</taxon>
        <taxon>Clostridia</taxon>
        <taxon>Peptostreptococcales</taxon>
        <taxon>Peptostreptococcaceae</taxon>
        <taxon>Romboutsia</taxon>
    </lineage>
</organism>
<feature type="transmembrane region" description="Helical" evidence="1">
    <location>
        <begin position="136"/>
        <end position="156"/>
    </location>
</feature>